<dbReference type="SUPFAM" id="SSF53067">
    <property type="entry name" value="Actin-like ATPase domain"/>
    <property type="match status" value="2"/>
</dbReference>
<evidence type="ECO:0000313" key="4">
    <source>
        <dbReference type="EMBL" id="CAL1581356.1"/>
    </source>
</evidence>
<proteinExistence type="inferred from homology"/>
<dbReference type="PANTHER" id="PTHR14187:SF5">
    <property type="entry name" value="HEAT SHOCK 70 KDA PROTEIN 12A"/>
    <property type="match status" value="1"/>
</dbReference>
<accession>A0AAV2JUM2</accession>
<dbReference type="GO" id="GO:0140662">
    <property type="term" value="F:ATP-dependent protein folding chaperone"/>
    <property type="evidence" value="ECO:0007669"/>
    <property type="project" value="InterPro"/>
</dbReference>
<dbReference type="CDD" id="cd10229">
    <property type="entry name" value="ASKHA_NBD_HSP70_HSPA12"/>
    <property type="match status" value="1"/>
</dbReference>
<dbReference type="InterPro" id="IPR043129">
    <property type="entry name" value="ATPase_NBD"/>
</dbReference>
<dbReference type="EMBL" id="OZ035837">
    <property type="protein sequence ID" value="CAL1581356.1"/>
    <property type="molecule type" value="Genomic_DNA"/>
</dbReference>
<reference evidence="4 5" key="1">
    <citation type="submission" date="2024-04" db="EMBL/GenBank/DDBJ databases">
        <authorList>
            <person name="Waldvogel A.-M."/>
            <person name="Schoenle A."/>
        </authorList>
    </citation>
    <scope>NUCLEOTIDE SEQUENCE [LARGE SCALE GENOMIC DNA]</scope>
</reference>
<organism evidence="4 5">
    <name type="scientific">Knipowitschia caucasica</name>
    <name type="common">Caucasian dwarf goby</name>
    <name type="synonym">Pomatoschistus caucasicus</name>
    <dbReference type="NCBI Taxonomy" id="637954"/>
    <lineage>
        <taxon>Eukaryota</taxon>
        <taxon>Metazoa</taxon>
        <taxon>Chordata</taxon>
        <taxon>Craniata</taxon>
        <taxon>Vertebrata</taxon>
        <taxon>Euteleostomi</taxon>
        <taxon>Actinopterygii</taxon>
        <taxon>Neopterygii</taxon>
        <taxon>Teleostei</taxon>
        <taxon>Neoteleostei</taxon>
        <taxon>Acanthomorphata</taxon>
        <taxon>Gobiaria</taxon>
        <taxon>Gobiiformes</taxon>
        <taxon>Gobioidei</taxon>
        <taxon>Gobiidae</taxon>
        <taxon>Gobiinae</taxon>
        <taxon>Knipowitschia</taxon>
    </lineage>
</organism>
<protein>
    <recommendedName>
        <fullName evidence="6">Heat shock 70 kDa protein 12A</fullName>
    </recommendedName>
</protein>
<comment type="similarity">
    <text evidence="1">Belongs to the heat shock protein 70 family.</text>
</comment>
<evidence type="ECO:0000313" key="5">
    <source>
        <dbReference type="Proteomes" id="UP001497482"/>
    </source>
</evidence>
<name>A0AAV2JUM2_KNICA</name>
<keyword evidence="3" id="KW-0067">ATP-binding</keyword>
<keyword evidence="2" id="KW-0547">Nucleotide-binding</keyword>
<evidence type="ECO:0000256" key="1">
    <source>
        <dbReference type="ARBA" id="ARBA00007381"/>
    </source>
</evidence>
<dbReference type="AlphaFoldDB" id="A0AAV2JUM2"/>
<keyword evidence="5" id="KW-1185">Reference proteome</keyword>
<sequence>MVPQVKLWMKRLGVKTSKTPTCLLLDQDAQLQAFGYEAQEKFFKMKTGATDYYYFTDFKMSLYKKKITKDLMIHDVNKRPMSALTVFSAALRFLKDDALNTINTINKSNRTRFTAADFSWVLTVPAIWDNAARQFMRDAAVETGIVSSSSEDKLLIALEPEAASVWCKQLPAKGFIRDGQERVQLQEGEQYVVLDCGGGTIDITVHEVLEGGALKELHKASGNNKGGRRVNKRFNQCLREFFCGGLWEDYEREFPKEAQTFVEDFIYHAAPQSRVYKTHIDRSLRQKLKRIEKSQEEGDSLFKPMEGVELEGDKLSVSEKKMESFFHESLVHITDSLCEILDSHSQIQYILLVGGFSQSRILCDHVRQQFSDRARVLCPKNPQEAILKGAVVFARDQAVIRSRKSAFTYGYVKMRRFDPRIHKPEKKLTNADGDWCDDLFGKLVEIGEDVGWNQSVEYILKPITENQTVMDFEFYRTERKSVTYVDEWGVEGPVACCTVAMPDTSKGMDRQSPLTEALLLGTRQPPLTEALVLGTRQPPLTEALVLGTRQSPLTEALVLGTRQPPLTEALVLGTRQPPLTEALVLGTRQPPLTEALVLGPRQPPLTKALVLGTRQPPLTEALVLGTRQPPLTEALVPKDLCSAN</sequence>
<evidence type="ECO:0000256" key="3">
    <source>
        <dbReference type="ARBA" id="ARBA00022840"/>
    </source>
</evidence>
<dbReference type="Proteomes" id="UP001497482">
    <property type="component" value="Chromosome 15"/>
</dbReference>
<dbReference type="GO" id="GO:0005524">
    <property type="term" value="F:ATP binding"/>
    <property type="evidence" value="ECO:0007669"/>
    <property type="project" value="UniProtKB-KW"/>
</dbReference>
<gene>
    <name evidence="4" type="ORF">KC01_LOCUS12119</name>
</gene>
<dbReference type="Gene3D" id="3.30.420.40">
    <property type="match status" value="2"/>
</dbReference>
<dbReference type="Pfam" id="PF00012">
    <property type="entry name" value="HSP70"/>
    <property type="match status" value="1"/>
</dbReference>
<evidence type="ECO:0000256" key="2">
    <source>
        <dbReference type="ARBA" id="ARBA00022741"/>
    </source>
</evidence>
<evidence type="ECO:0008006" key="6">
    <source>
        <dbReference type="Google" id="ProtNLM"/>
    </source>
</evidence>
<dbReference type="PANTHER" id="PTHR14187">
    <property type="entry name" value="ALPHA KINASE/ELONGATION FACTOR 2 KINASE"/>
    <property type="match status" value="1"/>
</dbReference>
<dbReference type="InterPro" id="IPR013126">
    <property type="entry name" value="Hsp_70_fam"/>
</dbReference>